<evidence type="ECO:0000256" key="5">
    <source>
        <dbReference type="SAM" id="MobiDB-lite"/>
    </source>
</evidence>
<dbReference type="InterPro" id="IPR050534">
    <property type="entry name" value="Coronavir_polyprotein_1ab"/>
</dbReference>
<keyword evidence="2" id="KW-0378">Hydrolase</keyword>
<proteinExistence type="predicted"/>
<gene>
    <name evidence="7" type="ORF">JN00_0585</name>
</gene>
<dbReference type="PANTHER" id="PTHR43788">
    <property type="entry name" value="DNA2/NAM7 HELICASE FAMILY MEMBER"/>
    <property type="match status" value="1"/>
</dbReference>
<evidence type="ECO:0000256" key="3">
    <source>
        <dbReference type="ARBA" id="ARBA00022806"/>
    </source>
</evidence>
<dbReference type="SUPFAM" id="SSF52540">
    <property type="entry name" value="P-loop containing nucleoside triphosphate hydrolases"/>
    <property type="match status" value="1"/>
</dbReference>
<dbReference type="Gene3D" id="3.40.50.300">
    <property type="entry name" value="P-loop containing nucleotide triphosphate hydrolases"/>
    <property type="match status" value="2"/>
</dbReference>
<evidence type="ECO:0000313" key="8">
    <source>
        <dbReference type="Proteomes" id="UP000267246"/>
    </source>
</evidence>
<dbReference type="PANTHER" id="PTHR43788:SF8">
    <property type="entry name" value="DNA-BINDING PROTEIN SMUBP-2"/>
    <property type="match status" value="1"/>
</dbReference>
<keyword evidence="8" id="KW-1185">Reference proteome</keyword>
<dbReference type="AlphaFoldDB" id="A0A3L9ZYA1"/>
<dbReference type="InterPro" id="IPR047187">
    <property type="entry name" value="SF1_C_Upf1"/>
</dbReference>
<dbReference type="InterPro" id="IPR041679">
    <property type="entry name" value="DNA2/NAM7-like_C"/>
</dbReference>
<keyword evidence="4" id="KW-0067">ATP-binding</keyword>
<protein>
    <submittedName>
        <fullName evidence="7">Superfamily I DNA and/or RNA helicase</fullName>
    </submittedName>
</protein>
<evidence type="ECO:0000313" key="7">
    <source>
        <dbReference type="EMBL" id="RMA77420.1"/>
    </source>
</evidence>
<dbReference type="InterPro" id="IPR025103">
    <property type="entry name" value="DUF4011"/>
</dbReference>
<reference evidence="7 8" key="1">
    <citation type="submission" date="2018-10" db="EMBL/GenBank/DDBJ databases">
        <title>Genomic Encyclopedia of Archaeal and Bacterial Type Strains, Phase II (KMG-II): from individual species to whole genera.</title>
        <authorList>
            <person name="Goeker M."/>
        </authorList>
    </citation>
    <scope>NUCLEOTIDE SEQUENCE [LARGE SCALE GENOMIC DNA]</scope>
    <source>
        <strain evidence="7 8">ATCC 29870</strain>
    </source>
</reference>
<feature type="region of interest" description="Disordered" evidence="5">
    <location>
        <begin position="1052"/>
        <end position="1075"/>
    </location>
</feature>
<evidence type="ECO:0000256" key="1">
    <source>
        <dbReference type="ARBA" id="ARBA00022741"/>
    </source>
</evidence>
<dbReference type="Pfam" id="PF13087">
    <property type="entry name" value="AAA_12"/>
    <property type="match status" value="1"/>
</dbReference>
<sequence length="1075" mass="125347">MENKDKKYQTLMANLLNIDTFDSSLYFSIDNERFFDIYQSFGEKVFDTIYKKYDISLVLTEAGNKKMIEEIKAAETKNDVITIYKEFSKRMPDSTFHMLGDNLEEAKSKLVNDLELEYQKSIIKWKKIVNKAQGINIETNIWPLHIGFMFISVKTDKKTIFAPLFFKEVTFDIKNSLVNLNSKSDIRINSKLITFLSQEGFLLNVDNFDFSNISIESVTEFFQKNWNQMFDIPETIKGRIPSYTQDTIENTTIKFHPGMVLGFYNVSSGYLWNQMKKIIDNDEFEDILNPSFNKNAYREKIDHVIFDKKFRLFKIQNTNFSQDVATISSLYQDTIIWGPPGTGKSQTISNLITNIIARGFTALVVSQKKAALDVLKKRLKKVSIFCLFALNDKNLRQETFYKPLKEFIYLVENFKLTEKENNFQVFSEEDKFYVDNLSDILKIENIDYILEFYGAVAKGKIDEETFETLKQLNPKIRYELNKPFSDVKNLKKHLYQVNFGKKPHIFTIYPKAIKQMAEVIINCPNLFTLDVDQAIKFVNKVSLQNVMQVDAYYRKTLEEKTIDLNNDKILTKMILQSTVEKMNDFTEEQSRLYTSFAMAIRTGHLKPYKFFHKHKEMIKLLFPVIVTTPDLDLSMWSKEEFDYAILDESSQIFLERGIPILYLAKRKILAGDSQQMQPTRWFSVSYNFDDENDFGSIESLLDYASARGVYSILLDKNYRSKQASLMTFSSRHFYESKLDVIDDFETGVTNKKAIEVIQVDGKWENSTNIEEGDKVLEILRENLPKYKKIIALVFNAKQQDYLINKIFNEFPDLEEALQIEQISLKNIENIQGDEADLVIMSVVYDKNTSLHGTYVARSGGKNALNVAISRAKEKIIVVKSIYAEDVEVSENSTSDMILFKDWLKFLDLPLEKQKNYLHTPQKISDTQYIDMPINTDFKDMVISEIQSYVDDTNKFEFEIDYSIGTKSIDLVLVNKETKQIIKGYVIDNFDYNGNYKEYVKFKDSIKFLQAKQYPIEIINKINYWINKKAIIQEIQELTKKVEIPAEEKEAEIQEPVVSENQIPEKSIQETTIQEI</sequence>
<evidence type="ECO:0000259" key="6">
    <source>
        <dbReference type="Pfam" id="PF13087"/>
    </source>
</evidence>
<dbReference type="GO" id="GO:0043139">
    <property type="term" value="F:5'-3' DNA helicase activity"/>
    <property type="evidence" value="ECO:0007669"/>
    <property type="project" value="TreeGrafter"/>
</dbReference>
<comment type="caution">
    <text evidence="7">The sequence shown here is derived from an EMBL/GenBank/DDBJ whole genome shotgun (WGS) entry which is preliminary data.</text>
</comment>
<dbReference type="OrthoDB" id="9757917at2"/>
<dbReference type="Pfam" id="PF13195">
    <property type="entry name" value="DUF4011"/>
    <property type="match status" value="1"/>
</dbReference>
<keyword evidence="1" id="KW-0547">Nucleotide-binding</keyword>
<dbReference type="GO" id="GO:0005524">
    <property type="term" value="F:ATP binding"/>
    <property type="evidence" value="ECO:0007669"/>
    <property type="project" value="UniProtKB-KW"/>
</dbReference>
<evidence type="ECO:0000256" key="4">
    <source>
        <dbReference type="ARBA" id="ARBA00022840"/>
    </source>
</evidence>
<dbReference type="CDD" id="cd18808">
    <property type="entry name" value="SF1_C_Upf1"/>
    <property type="match status" value="1"/>
</dbReference>
<dbReference type="InterPro" id="IPR027417">
    <property type="entry name" value="P-loop_NTPase"/>
</dbReference>
<dbReference type="EMBL" id="REFI01000012">
    <property type="protein sequence ID" value="RMA77420.1"/>
    <property type="molecule type" value="Genomic_DNA"/>
</dbReference>
<name>A0A3L9ZYA1_9BACT</name>
<evidence type="ECO:0000256" key="2">
    <source>
        <dbReference type="ARBA" id="ARBA00022801"/>
    </source>
</evidence>
<feature type="compositionally biased region" description="Polar residues" evidence="5">
    <location>
        <begin position="1058"/>
        <end position="1075"/>
    </location>
</feature>
<keyword evidence="3 7" id="KW-0347">Helicase</keyword>
<accession>A0A3L9ZYA1</accession>
<dbReference type="GO" id="GO:0016787">
    <property type="term" value="F:hydrolase activity"/>
    <property type="evidence" value="ECO:0007669"/>
    <property type="project" value="UniProtKB-KW"/>
</dbReference>
<dbReference type="Proteomes" id="UP000267246">
    <property type="component" value="Unassembled WGS sequence"/>
</dbReference>
<organism evidence="7 8">
    <name type="scientific">Metamycoplasma subdolum</name>
    <dbReference type="NCBI Taxonomy" id="92407"/>
    <lineage>
        <taxon>Bacteria</taxon>
        <taxon>Bacillati</taxon>
        <taxon>Mycoplasmatota</taxon>
        <taxon>Mycoplasmoidales</taxon>
        <taxon>Metamycoplasmataceae</taxon>
        <taxon>Metamycoplasma</taxon>
    </lineage>
</organism>
<feature type="domain" description="DNA2/NAM7 helicase-like C-terminal" evidence="6">
    <location>
        <begin position="699"/>
        <end position="878"/>
    </location>
</feature>